<dbReference type="PANTHER" id="PTHR43326">
    <property type="entry name" value="METHIONYL-TRNA SYNTHETASE"/>
    <property type="match status" value="1"/>
</dbReference>
<dbReference type="Gene3D" id="3.40.50.620">
    <property type="entry name" value="HUPs"/>
    <property type="match status" value="1"/>
</dbReference>
<dbReference type="GO" id="GO:0005524">
    <property type="term" value="F:ATP binding"/>
    <property type="evidence" value="ECO:0007669"/>
    <property type="project" value="UniProtKB-KW"/>
</dbReference>
<dbReference type="InterPro" id="IPR014729">
    <property type="entry name" value="Rossmann-like_a/b/a_fold"/>
</dbReference>
<dbReference type="PANTHER" id="PTHR43326:SF1">
    <property type="entry name" value="METHIONINE--TRNA LIGASE, MITOCHONDRIAL"/>
    <property type="match status" value="1"/>
</dbReference>
<proteinExistence type="inferred from homology"/>
<keyword evidence="4 9" id="KW-0067">ATP-binding</keyword>
<evidence type="ECO:0000259" key="10">
    <source>
        <dbReference type="Pfam" id="PF08264"/>
    </source>
</evidence>
<sequence length="540" mass="62966">MFQVLKNVPSLKILFLRKKTFITSPIYYVNASPHIGHVYSTVIADAAFRYDKLKNPSTNNNDFIFITGTDEHGQKVQKAANNANKSPKEFCDDISKNFRDIFDNLNIKYTHFARTTDKSHIKCVQNMWEILYSKGYIYKSKYSGYYSYVDEAFYKEKDVEEVEKNNKITLVSKETKNEVQYLEEENYMFKLEDLYPKIKKWIIENDVIRPKHYINQILMYMNEVEDLSISRDIKRMSWGIPVPNDPSQTIYVWMDALMNYMSAVGQPNDHLIQWPPSWQIIGKDIMKFHAIYWPAFLLAADMELPKKLFVHGHWTIDNVKMSKSLGNVVNPFEISNVLSPDGLRYFLLKQGVPDSDNNYSNIKAINLVNSDLVNNIGNLLSRSTVKRLNPEQLYFPENYSSLDPKILDEAQDIVEELKVLSQKVNEHYENLIFYKGLEEIMSVCKKVNTFFHNTQPWKKSSGNELSSILYITYETLRVIGLLMQPITPNYSSNLLNQLGIPENKRTLNYANFSLDQFTRTSLSKTQKPLLKRIDIIEKKP</sequence>
<evidence type="ECO:0000256" key="8">
    <source>
        <dbReference type="ARBA" id="ARBA00030331"/>
    </source>
</evidence>
<name>A0A0N5CDB4_STREA</name>
<evidence type="ECO:0000256" key="1">
    <source>
        <dbReference type="ARBA" id="ARBA00012838"/>
    </source>
</evidence>
<evidence type="ECO:0000313" key="13">
    <source>
        <dbReference type="WBParaSite" id="SPAL_0001585900.1"/>
    </source>
</evidence>
<evidence type="ECO:0000259" key="11">
    <source>
        <dbReference type="Pfam" id="PF09334"/>
    </source>
</evidence>
<dbReference type="InterPro" id="IPR009080">
    <property type="entry name" value="tRNAsynth_Ia_anticodon-bd"/>
</dbReference>
<feature type="domain" description="Methionyl/Leucyl tRNA synthetase" evidence="11">
    <location>
        <begin position="21"/>
        <end position="383"/>
    </location>
</feature>
<evidence type="ECO:0000256" key="6">
    <source>
        <dbReference type="ARBA" id="ARBA00023146"/>
    </source>
</evidence>
<reference evidence="13" key="1">
    <citation type="submission" date="2017-02" db="UniProtKB">
        <authorList>
            <consortium name="WormBaseParasite"/>
        </authorList>
    </citation>
    <scope>IDENTIFICATION</scope>
</reference>
<keyword evidence="2 9" id="KW-0436">Ligase</keyword>
<dbReference type="Pfam" id="PF09334">
    <property type="entry name" value="tRNA-synt_1g"/>
    <property type="match status" value="1"/>
</dbReference>
<dbReference type="InterPro" id="IPR013155">
    <property type="entry name" value="M/V/L/I-tRNA-synth_anticd-bd"/>
</dbReference>
<dbReference type="NCBIfam" id="TIGR00398">
    <property type="entry name" value="metG"/>
    <property type="match status" value="1"/>
</dbReference>
<dbReference type="GO" id="GO:0004825">
    <property type="term" value="F:methionine-tRNA ligase activity"/>
    <property type="evidence" value="ECO:0007669"/>
    <property type="project" value="UniProtKB-EC"/>
</dbReference>
<dbReference type="InterPro" id="IPR033911">
    <property type="entry name" value="MetRS_core"/>
</dbReference>
<keyword evidence="5 9" id="KW-0648">Protein biosynthesis</keyword>
<dbReference type="SUPFAM" id="SSF47323">
    <property type="entry name" value="Anticodon-binding domain of a subclass of class I aminoacyl-tRNA synthetases"/>
    <property type="match status" value="1"/>
</dbReference>
<dbReference type="Gene3D" id="2.170.220.10">
    <property type="match status" value="1"/>
</dbReference>
<keyword evidence="12" id="KW-1185">Reference proteome</keyword>
<evidence type="ECO:0000313" key="12">
    <source>
        <dbReference type="Proteomes" id="UP000046392"/>
    </source>
</evidence>
<keyword evidence="3 9" id="KW-0547">Nucleotide-binding</keyword>
<dbReference type="PRINTS" id="PR01041">
    <property type="entry name" value="TRNASYNTHMET"/>
</dbReference>
<accession>A0A0N5CDB4</accession>
<dbReference type="Pfam" id="PF08264">
    <property type="entry name" value="Anticodon_1"/>
    <property type="match status" value="1"/>
</dbReference>
<evidence type="ECO:0000256" key="4">
    <source>
        <dbReference type="ARBA" id="ARBA00022840"/>
    </source>
</evidence>
<dbReference type="GO" id="GO:0006431">
    <property type="term" value="P:methionyl-tRNA aminoacylation"/>
    <property type="evidence" value="ECO:0007669"/>
    <property type="project" value="InterPro"/>
</dbReference>
<evidence type="ECO:0000256" key="2">
    <source>
        <dbReference type="ARBA" id="ARBA00022598"/>
    </source>
</evidence>
<dbReference type="Proteomes" id="UP000046392">
    <property type="component" value="Unplaced"/>
</dbReference>
<dbReference type="Gene3D" id="1.10.730.10">
    <property type="entry name" value="Isoleucyl-tRNA Synthetase, Domain 1"/>
    <property type="match status" value="1"/>
</dbReference>
<dbReference type="WBParaSite" id="SPAL_0001585900.1">
    <property type="protein sequence ID" value="SPAL_0001585900.1"/>
    <property type="gene ID" value="SPAL_0001585900"/>
</dbReference>
<evidence type="ECO:0000256" key="3">
    <source>
        <dbReference type="ARBA" id="ARBA00022741"/>
    </source>
</evidence>
<evidence type="ECO:0000256" key="9">
    <source>
        <dbReference type="RuleBase" id="RU363039"/>
    </source>
</evidence>
<dbReference type="CDD" id="cd00814">
    <property type="entry name" value="MetRS_core"/>
    <property type="match status" value="1"/>
</dbReference>
<keyword evidence="6 9" id="KW-0030">Aminoacyl-tRNA synthetase</keyword>
<dbReference type="STRING" id="174720.A0A0N5CDB4"/>
<evidence type="ECO:0000256" key="7">
    <source>
        <dbReference type="ARBA" id="ARBA00026124"/>
    </source>
</evidence>
<dbReference type="AlphaFoldDB" id="A0A0N5CDB4"/>
<dbReference type="SUPFAM" id="SSF52374">
    <property type="entry name" value="Nucleotidylyl transferase"/>
    <property type="match status" value="1"/>
</dbReference>
<evidence type="ECO:0000256" key="5">
    <source>
        <dbReference type="ARBA" id="ARBA00022917"/>
    </source>
</evidence>
<dbReference type="InterPro" id="IPR015413">
    <property type="entry name" value="Methionyl/Leucyl_tRNA_Synth"/>
</dbReference>
<organism evidence="12 13">
    <name type="scientific">Strongyloides papillosus</name>
    <name type="common">Intestinal threadworm</name>
    <dbReference type="NCBI Taxonomy" id="174720"/>
    <lineage>
        <taxon>Eukaryota</taxon>
        <taxon>Metazoa</taxon>
        <taxon>Ecdysozoa</taxon>
        <taxon>Nematoda</taxon>
        <taxon>Chromadorea</taxon>
        <taxon>Rhabditida</taxon>
        <taxon>Tylenchina</taxon>
        <taxon>Panagrolaimomorpha</taxon>
        <taxon>Strongyloidoidea</taxon>
        <taxon>Strongyloididae</taxon>
        <taxon>Strongyloides</taxon>
    </lineage>
</organism>
<comment type="similarity">
    <text evidence="9">Belongs to the class-I aminoacyl-tRNA synthetase family.</text>
</comment>
<dbReference type="EC" id="6.1.1.10" evidence="1"/>
<dbReference type="InterPro" id="IPR014758">
    <property type="entry name" value="Met-tRNA_synth"/>
</dbReference>
<feature type="domain" description="Methionyl/Valyl/Leucyl/Isoleucyl-tRNA synthetase anticodon-binding" evidence="10">
    <location>
        <begin position="411"/>
        <end position="499"/>
    </location>
</feature>
<protein>
    <recommendedName>
        <fullName evidence="7">Methionine--tRNA ligase, mitochondrial</fullName>
        <ecNumber evidence="1">6.1.1.10</ecNumber>
    </recommendedName>
    <alternativeName>
        <fullName evidence="8">Mitochondrial methionyl-tRNA synthetase</fullName>
    </alternativeName>
</protein>
<dbReference type="InterPro" id="IPR023457">
    <property type="entry name" value="Met-tRNA_synth_2"/>
</dbReference>